<protein>
    <submittedName>
        <fullName evidence="1">Uncharacterized protein</fullName>
    </submittedName>
</protein>
<name>A0ACC0XB36_9ROSI</name>
<gene>
    <name evidence="1" type="ORF">Pint_19892</name>
</gene>
<evidence type="ECO:0000313" key="2">
    <source>
        <dbReference type="Proteomes" id="UP001163603"/>
    </source>
</evidence>
<evidence type="ECO:0000313" key="1">
    <source>
        <dbReference type="EMBL" id="KAJ0013561.1"/>
    </source>
</evidence>
<accession>A0ACC0XB36</accession>
<proteinExistence type="predicted"/>
<dbReference type="Proteomes" id="UP001163603">
    <property type="component" value="Chromosome 13"/>
</dbReference>
<reference evidence="2" key="1">
    <citation type="journal article" date="2023" name="G3 (Bethesda)">
        <title>Genome assembly and association tests identify interacting loci associated with vigor, precocity, and sex in interspecific pistachio rootstocks.</title>
        <authorList>
            <person name="Palmer W."/>
            <person name="Jacygrad E."/>
            <person name="Sagayaradj S."/>
            <person name="Cavanaugh K."/>
            <person name="Han R."/>
            <person name="Bertier L."/>
            <person name="Beede B."/>
            <person name="Kafkas S."/>
            <person name="Golino D."/>
            <person name="Preece J."/>
            <person name="Michelmore R."/>
        </authorList>
    </citation>
    <scope>NUCLEOTIDE SEQUENCE [LARGE SCALE GENOMIC DNA]</scope>
</reference>
<sequence length="139" mass="16432">MVDTDKVYFAFHDESWGVPLYDDKYLHLKSKHLVDNIGKLLRDSIRRLLPKGEKQILEILSDKAILLAESRVRCILDNAKWIMKIMNEFRSFSSFMWGYVNYKPVINKYRYPRNVPLRTPKVEAISKDLLKEGSNLLDR</sequence>
<keyword evidence="2" id="KW-1185">Reference proteome</keyword>
<comment type="caution">
    <text evidence="1">The sequence shown here is derived from an EMBL/GenBank/DDBJ whole genome shotgun (WGS) entry which is preliminary data.</text>
</comment>
<dbReference type="EMBL" id="CM047748">
    <property type="protein sequence ID" value="KAJ0013561.1"/>
    <property type="molecule type" value="Genomic_DNA"/>
</dbReference>
<organism evidence="1 2">
    <name type="scientific">Pistacia integerrima</name>
    <dbReference type="NCBI Taxonomy" id="434235"/>
    <lineage>
        <taxon>Eukaryota</taxon>
        <taxon>Viridiplantae</taxon>
        <taxon>Streptophyta</taxon>
        <taxon>Embryophyta</taxon>
        <taxon>Tracheophyta</taxon>
        <taxon>Spermatophyta</taxon>
        <taxon>Magnoliopsida</taxon>
        <taxon>eudicotyledons</taxon>
        <taxon>Gunneridae</taxon>
        <taxon>Pentapetalae</taxon>
        <taxon>rosids</taxon>
        <taxon>malvids</taxon>
        <taxon>Sapindales</taxon>
        <taxon>Anacardiaceae</taxon>
        <taxon>Pistacia</taxon>
    </lineage>
</organism>